<keyword evidence="2" id="KW-1185">Reference proteome</keyword>
<accession>A0ABT0C633</accession>
<evidence type="ECO:0000313" key="1">
    <source>
        <dbReference type="EMBL" id="MCJ2382485.1"/>
    </source>
</evidence>
<reference evidence="1 2" key="1">
    <citation type="submission" date="2022-03" db="EMBL/GenBank/DDBJ databases">
        <title>Parabacteroides sp. nov. isolated from swine feces.</title>
        <authorList>
            <person name="Bak J.E."/>
        </authorList>
    </citation>
    <scope>NUCLEOTIDE SEQUENCE [LARGE SCALE GENOMIC DNA]</scope>
    <source>
        <strain evidence="1 2">AGMB00274</strain>
    </source>
</reference>
<comment type="caution">
    <text evidence="1">The sequence shown here is derived from an EMBL/GenBank/DDBJ whole genome shotgun (WGS) entry which is preliminary data.</text>
</comment>
<sequence length="127" mass="14605">MKKGEIVIINSIFGGEIRLPKMKGEDLYKVLTAKSEISSIVEEIQKKAEELKNGTKPESVDPMNFREDDPDVIEWKKQFIPMQNKLYNEEYEGKFPDPCIPRDIFPDMIVGMTPGNAELLLKYLVIK</sequence>
<name>A0ABT0C633_9BACT</name>
<protein>
    <submittedName>
        <fullName evidence="1">Uncharacterized protein</fullName>
    </submittedName>
</protein>
<dbReference type="RefSeq" id="WP_243326806.1">
    <property type="nucleotide sequence ID" value="NZ_JAKZMM010000094.1"/>
</dbReference>
<evidence type="ECO:0000313" key="2">
    <source>
        <dbReference type="Proteomes" id="UP001165444"/>
    </source>
</evidence>
<organism evidence="1 2">
    <name type="scientific">Parabacteroides faecalis</name>
    <dbReference type="NCBI Taxonomy" id="2924040"/>
    <lineage>
        <taxon>Bacteria</taxon>
        <taxon>Pseudomonadati</taxon>
        <taxon>Bacteroidota</taxon>
        <taxon>Bacteroidia</taxon>
        <taxon>Bacteroidales</taxon>
        <taxon>Tannerellaceae</taxon>
        <taxon>Parabacteroides</taxon>
    </lineage>
</organism>
<dbReference type="Proteomes" id="UP001165444">
    <property type="component" value="Unassembled WGS sequence"/>
</dbReference>
<gene>
    <name evidence="1" type="ORF">MUN53_18080</name>
</gene>
<proteinExistence type="predicted"/>
<dbReference type="EMBL" id="JAKZMM010000094">
    <property type="protein sequence ID" value="MCJ2382485.1"/>
    <property type="molecule type" value="Genomic_DNA"/>
</dbReference>